<dbReference type="OrthoDB" id="10263094at2759"/>
<organism evidence="3 4">
    <name type="scientific">Zizania palustris</name>
    <name type="common">Northern wild rice</name>
    <dbReference type="NCBI Taxonomy" id="103762"/>
    <lineage>
        <taxon>Eukaryota</taxon>
        <taxon>Viridiplantae</taxon>
        <taxon>Streptophyta</taxon>
        <taxon>Embryophyta</taxon>
        <taxon>Tracheophyta</taxon>
        <taxon>Spermatophyta</taxon>
        <taxon>Magnoliopsida</taxon>
        <taxon>Liliopsida</taxon>
        <taxon>Poales</taxon>
        <taxon>Poaceae</taxon>
        <taxon>BOP clade</taxon>
        <taxon>Oryzoideae</taxon>
        <taxon>Oryzeae</taxon>
        <taxon>Zizaniinae</taxon>
        <taxon>Zizania</taxon>
    </lineage>
</organism>
<dbReference type="AlphaFoldDB" id="A0A8J5WPQ6"/>
<dbReference type="Pfam" id="PF02089">
    <property type="entry name" value="Palm_thioest"/>
    <property type="match status" value="1"/>
</dbReference>
<name>A0A8J5WPQ6_ZIZPA</name>
<reference evidence="3" key="1">
    <citation type="journal article" date="2021" name="bioRxiv">
        <title>Whole Genome Assembly and Annotation of Northern Wild Rice, Zizania palustris L., Supports a Whole Genome Duplication in the Zizania Genus.</title>
        <authorList>
            <person name="Haas M."/>
            <person name="Kono T."/>
            <person name="Macchietto M."/>
            <person name="Millas R."/>
            <person name="McGilp L."/>
            <person name="Shao M."/>
            <person name="Duquette J."/>
            <person name="Hirsch C.N."/>
            <person name="Kimball J."/>
        </authorList>
    </citation>
    <scope>NUCLEOTIDE SEQUENCE</scope>
    <source>
        <tissue evidence="3">Fresh leaf tissue</tissue>
    </source>
</reference>
<evidence type="ECO:0000313" key="4">
    <source>
        <dbReference type="Proteomes" id="UP000729402"/>
    </source>
</evidence>
<evidence type="ECO:0008006" key="5">
    <source>
        <dbReference type="Google" id="ProtNLM"/>
    </source>
</evidence>
<reference evidence="3" key="2">
    <citation type="submission" date="2021-02" db="EMBL/GenBank/DDBJ databases">
        <authorList>
            <person name="Kimball J.A."/>
            <person name="Haas M.W."/>
            <person name="Macchietto M."/>
            <person name="Kono T."/>
            <person name="Duquette J."/>
            <person name="Shao M."/>
        </authorList>
    </citation>
    <scope>NUCLEOTIDE SEQUENCE</scope>
    <source>
        <tissue evidence="3">Fresh leaf tissue</tissue>
    </source>
</reference>
<dbReference type="PANTHER" id="PTHR11247:SF8">
    <property type="entry name" value="PALMITOYL-PROTEIN THIOESTERASE 1"/>
    <property type="match status" value="1"/>
</dbReference>
<evidence type="ECO:0000313" key="3">
    <source>
        <dbReference type="EMBL" id="KAG8092574.1"/>
    </source>
</evidence>
<dbReference type="EMBL" id="JAAALK010000080">
    <property type="protein sequence ID" value="KAG8092574.1"/>
    <property type="molecule type" value="Genomic_DNA"/>
</dbReference>
<keyword evidence="2" id="KW-0732">Signal</keyword>
<keyword evidence="4" id="KW-1185">Reference proteome</keyword>
<accession>A0A8J5WPQ6</accession>
<dbReference type="PANTHER" id="PTHR11247">
    <property type="entry name" value="PALMITOYL-PROTEIN THIOESTERASE/DOLICHYLDIPHOSPHATASE 1"/>
    <property type="match status" value="1"/>
</dbReference>
<evidence type="ECO:0000256" key="1">
    <source>
        <dbReference type="ARBA" id="ARBA00022801"/>
    </source>
</evidence>
<dbReference type="GO" id="GO:0016790">
    <property type="term" value="F:thiolester hydrolase activity"/>
    <property type="evidence" value="ECO:0007669"/>
    <property type="project" value="TreeGrafter"/>
</dbReference>
<sequence>MASVLRAAAGFLYLLLVAADPALLPVASAVPFIVLHGIGDQCGNSGIASFTEMLGEWSGSKGYCIEIGKGSWDSWLMPLQEQADTVCKKVKKMKELRKGYNIVGLSQGNLIGRAVIEYCDGAPPIKNFISIGGPHAGTASVPLCGSGIVCILIDALLKLEIYSNYVQAHLAPSGYLKIPTDMADYLKGCKFLPKLNNEIPSERNATYKERFSSLDNLVLIMDHLVMYYIMSRALNP</sequence>
<proteinExistence type="predicted"/>
<comment type="caution">
    <text evidence="3">The sequence shown here is derived from an EMBL/GenBank/DDBJ whole genome shotgun (WGS) entry which is preliminary data.</text>
</comment>
<keyword evidence="1" id="KW-0378">Hydrolase</keyword>
<gene>
    <name evidence="3" type="ORF">GUJ93_ZPchr0012g19743</name>
</gene>
<feature type="chain" id="PRO_5035190361" description="Palmitoyl-protein thioesterase 1" evidence="2">
    <location>
        <begin position="30"/>
        <end position="236"/>
    </location>
</feature>
<evidence type="ECO:0000256" key="2">
    <source>
        <dbReference type="SAM" id="SignalP"/>
    </source>
</evidence>
<dbReference type="Proteomes" id="UP000729402">
    <property type="component" value="Unassembled WGS sequence"/>
</dbReference>
<feature type="signal peptide" evidence="2">
    <location>
        <begin position="1"/>
        <end position="29"/>
    </location>
</feature>
<protein>
    <recommendedName>
        <fullName evidence="5">Palmitoyl-protein thioesterase 1</fullName>
    </recommendedName>
</protein>